<feature type="region of interest" description="Disordered" evidence="1">
    <location>
        <begin position="92"/>
        <end position="118"/>
    </location>
</feature>
<accession>A0ABR0SGB3</accession>
<evidence type="ECO:0000313" key="3">
    <source>
        <dbReference type="Proteomes" id="UP001338125"/>
    </source>
</evidence>
<dbReference type="Proteomes" id="UP001338125">
    <property type="component" value="Unassembled WGS sequence"/>
</dbReference>
<organism evidence="2 3">
    <name type="scientific">Cladobotryum mycophilum</name>
    <dbReference type="NCBI Taxonomy" id="491253"/>
    <lineage>
        <taxon>Eukaryota</taxon>
        <taxon>Fungi</taxon>
        <taxon>Dikarya</taxon>
        <taxon>Ascomycota</taxon>
        <taxon>Pezizomycotina</taxon>
        <taxon>Sordariomycetes</taxon>
        <taxon>Hypocreomycetidae</taxon>
        <taxon>Hypocreales</taxon>
        <taxon>Hypocreaceae</taxon>
        <taxon>Cladobotryum</taxon>
    </lineage>
</organism>
<proteinExistence type="predicted"/>
<comment type="caution">
    <text evidence="2">The sequence shown here is derived from an EMBL/GenBank/DDBJ whole genome shotgun (WGS) entry which is preliminary data.</text>
</comment>
<reference evidence="2 3" key="1">
    <citation type="submission" date="2024-01" db="EMBL/GenBank/DDBJ databases">
        <title>Complete genome of Cladobotryum mycophilum ATHUM6906.</title>
        <authorList>
            <person name="Christinaki A.C."/>
            <person name="Myridakis A.I."/>
            <person name="Kouvelis V.N."/>
        </authorList>
    </citation>
    <scope>NUCLEOTIDE SEQUENCE [LARGE SCALE GENOMIC DNA]</scope>
    <source>
        <strain evidence="2 3">ATHUM6906</strain>
    </source>
</reference>
<feature type="compositionally biased region" description="Low complexity" evidence="1">
    <location>
        <begin position="94"/>
        <end position="107"/>
    </location>
</feature>
<protein>
    <submittedName>
        <fullName evidence="2">Uncharacterized protein</fullName>
    </submittedName>
</protein>
<dbReference type="EMBL" id="JAVFKD010000014">
    <property type="protein sequence ID" value="KAK5991222.1"/>
    <property type="molecule type" value="Genomic_DNA"/>
</dbReference>
<sequence length="254" mass="27712">MCEIILSRCRSCPKVVKVTINECDKSAIGKQVCGERYKGPEKIAPRPCPDCVNPTSLELGLDAMSQPSRSVVDKVADKVMDKTTKGINVLRRLSSGGESSSSSSAAATPQMGNEAPASRLRKLLSRSSTRNDLSQQVGSSSELEVTLVGCEEPNDIHPAAIDNTSYASPRPILRRLTNLNKPLPEVPQDAYDSESCYPQDDDTIVDLESPQIAKRVSFREPLFDVIDTPTRDACECTCGQQRCCLEGWFNATDK</sequence>
<evidence type="ECO:0000313" key="2">
    <source>
        <dbReference type="EMBL" id="KAK5991222.1"/>
    </source>
</evidence>
<gene>
    <name evidence="2" type="ORF">PT974_09500</name>
</gene>
<evidence type="ECO:0000256" key="1">
    <source>
        <dbReference type="SAM" id="MobiDB-lite"/>
    </source>
</evidence>
<name>A0ABR0SGB3_9HYPO</name>
<keyword evidence="3" id="KW-1185">Reference proteome</keyword>